<evidence type="ECO:0000313" key="2">
    <source>
        <dbReference type="Proteomes" id="UP000037122"/>
    </source>
</evidence>
<proteinExistence type="predicted"/>
<sequence>MVRDTWEARKEELPKAEYLEAAAAWVAEARNTEVALWANI</sequence>
<dbReference type="VEuPathDB" id="FungiDB:QG37_06907"/>
<gene>
    <name evidence="1" type="ORF">QG37_06907</name>
</gene>
<name>A0A0L0NRM2_CANAR</name>
<dbReference type="AlphaFoldDB" id="A0A0L0NRM2"/>
<comment type="caution">
    <text evidence="1">The sequence shown here is derived from an EMBL/GenBank/DDBJ whole genome shotgun (WGS) entry which is preliminary data.</text>
</comment>
<evidence type="ECO:0000313" key="1">
    <source>
        <dbReference type="EMBL" id="KND96791.1"/>
    </source>
</evidence>
<accession>A0A0L0NRM2</accession>
<dbReference type="EMBL" id="LGST01000050">
    <property type="protein sequence ID" value="KND96791.1"/>
    <property type="molecule type" value="Genomic_DNA"/>
</dbReference>
<protein>
    <submittedName>
        <fullName evidence="1">Uncharacterized protein</fullName>
    </submittedName>
</protein>
<dbReference type="Proteomes" id="UP000037122">
    <property type="component" value="Unassembled WGS sequence"/>
</dbReference>
<organism evidence="1 2">
    <name type="scientific">Candidozyma auris</name>
    <name type="common">Yeast</name>
    <name type="synonym">Candida auris</name>
    <dbReference type="NCBI Taxonomy" id="498019"/>
    <lineage>
        <taxon>Eukaryota</taxon>
        <taxon>Fungi</taxon>
        <taxon>Dikarya</taxon>
        <taxon>Ascomycota</taxon>
        <taxon>Saccharomycotina</taxon>
        <taxon>Pichiomycetes</taxon>
        <taxon>Metschnikowiaceae</taxon>
        <taxon>Candidozyma</taxon>
    </lineage>
</organism>
<reference evidence="2" key="1">
    <citation type="journal article" date="2015" name="BMC Genomics">
        <title>Draft genome of a commonly misdiagnosed multidrug resistant pathogen Candida auris.</title>
        <authorList>
            <person name="Chatterjee S."/>
            <person name="Alampalli S.V."/>
            <person name="Nageshan R.K."/>
            <person name="Chettiar S.T."/>
            <person name="Joshi S."/>
            <person name="Tatu U.S."/>
        </authorList>
    </citation>
    <scope>NUCLEOTIDE SEQUENCE [LARGE SCALE GENOMIC DNA]</scope>
    <source>
        <strain evidence="2">6684</strain>
    </source>
</reference>